<gene>
    <name evidence="3" type="ORF">V6N12_007068</name>
</gene>
<feature type="transmembrane region" description="Helical" evidence="2">
    <location>
        <begin position="165"/>
        <end position="185"/>
    </location>
</feature>
<dbReference type="PANTHER" id="PTHR35099:SF2">
    <property type="entry name" value="OS02G0182700 PROTEIN"/>
    <property type="match status" value="1"/>
</dbReference>
<name>A0ABR2F0R3_9ROSI</name>
<feature type="region of interest" description="Disordered" evidence="1">
    <location>
        <begin position="107"/>
        <end position="135"/>
    </location>
</feature>
<evidence type="ECO:0000313" key="3">
    <source>
        <dbReference type="EMBL" id="KAK8568519.1"/>
    </source>
</evidence>
<comment type="caution">
    <text evidence="3">The sequence shown here is derived from an EMBL/GenBank/DDBJ whole genome shotgun (WGS) entry which is preliminary data.</text>
</comment>
<accession>A0ABR2F0R3</accession>
<reference evidence="3 4" key="1">
    <citation type="journal article" date="2024" name="G3 (Bethesda)">
        <title>Genome assembly of Hibiscus sabdariffa L. provides insights into metabolisms of medicinal natural products.</title>
        <authorList>
            <person name="Kim T."/>
        </authorList>
    </citation>
    <scope>NUCLEOTIDE SEQUENCE [LARGE SCALE GENOMIC DNA]</scope>
    <source>
        <strain evidence="3">TK-2024</strain>
        <tissue evidence="3">Old leaves</tissue>
    </source>
</reference>
<dbReference type="EMBL" id="JBBPBM010000009">
    <property type="protein sequence ID" value="KAK8568519.1"/>
    <property type="molecule type" value="Genomic_DNA"/>
</dbReference>
<protein>
    <submittedName>
        <fullName evidence="3">Uncharacterized protein</fullName>
    </submittedName>
</protein>
<feature type="compositionally biased region" description="Low complexity" evidence="1">
    <location>
        <begin position="118"/>
        <end position="128"/>
    </location>
</feature>
<proteinExistence type="predicted"/>
<evidence type="ECO:0000256" key="2">
    <source>
        <dbReference type="SAM" id="Phobius"/>
    </source>
</evidence>
<keyword evidence="2" id="KW-0812">Transmembrane</keyword>
<feature type="compositionally biased region" description="Polar residues" evidence="1">
    <location>
        <begin position="71"/>
        <end position="80"/>
    </location>
</feature>
<feature type="region of interest" description="Disordered" evidence="1">
    <location>
        <begin position="66"/>
        <end position="85"/>
    </location>
</feature>
<evidence type="ECO:0000313" key="4">
    <source>
        <dbReference type="Proteomes" id="UP001472677"/>
    </source>
</evidence>
<keyword evidence="2" id="KW-1133">Transmembrane helix</keyword>
<keyword evidence="4" id="KW-1185">Reference proteome</keyword>
<evidence type="ECO:0000256" key="1">
    <source>
        <dbReference type="SAM" id="MobiDB-lite"/>
    </source>
</evidence>
<organism evidence="3 4">
    <name type="scientific">Hibiscus sabdariffa</name>
    <name type="common">roselle</name>
    <dbReference type="NCBI Taxonomy" id="183260"/>
    <lineage>
        <taxon>Eukaryota</taxon>
        <taxon>Viridiplantae</taxon>
        <taxon>Streptophyta</taxon>
        <taxon>Embryophyta</taxon>
        <taxon>Tracheophyta</taxon>
        <taxon>Spermatophyta</taxon>
        <taxon>Magnoliopsida</taxon>
        <taxon>eudicotyledons</taxon>
        <taxon>Gunneridae</taxon>
        <taxon>Pentapetalae</taxon>
        <taxon>rosids</taxon>
        <taxon>malvids</taxon>
        <taxon>Malvales</taxon>
        <taxon>Malvaceae</taxon>
        <taxon>Malvoideae</taxon>
        <taxon>Hibiscus</taxon>
    </lineage>
</organism>
<sequence length="276" mass="30466">MTKTTVKDEWVREAMTDDNVVVELLVRLKDASPPPKSAVAALRWGMRQPRSRPMLMRCDAKIDGGDFNVGSRGSPTTPLSWSGGGGVASPLAADGFEETCSSHLCGSPAAAPSRSKGTTANETTGTSTKRSRKKKTFAQLKEEENRLLEESVYLKNVCSLCLINLIYALEFDSSVLLFIIIITLIQQEIASMRDTCKQHRARNVSLKRFKLDTKMASSSVKEEEKTECCCVDYNPSTSQLHAIDDRKAMLELCEGSRSEESLFLLPDLNMMPCEDA</sequence>
<keyword evidence="2" id="KW-0472">Membrane</keyword>
<dbReference type="PANTHER" id="PTHR35099">
    <property type="entry name" value="OS02G0182700 PROTEIN"/>
    <property type="match status" value="1"/>
</dbReference>
<dbReference type="Proteomes" id="UP001472677">
    <property type="component" value="Unassembled WGS sequence"/>
</dbReference>